<feature type="signal peptide" evidence="1">
    <location>
        <begin position="1"/>
        <end position="19"/>
    </location>
</feature>
<evidence type="ECO:0000313" key="3">
    <source>
        <dbReference type="Proteomes" id="UP001159641"/>
    </source>
</evidence>
<evidence type="ECO:0000313" key="2">
    <source>
        <dbReference type="EMBL" id="KAJ8798803.1"/>
    </source>
</evidence>
<gene>
    <name evidence="2" type="ORF">J1605_016606</name>
</gene>
<dbReference type="Proteomes" id="UP001159641">
    <property type="component" value="Unassembled WGS sequence"/>
</dbReference>
<accession>A0AB34I244</accession>
<dbReference type="AlphaFoldDB" id="A0AB34I244"/>
<sequence>MQQLRVLCLLWVLWVSLEATDPSVPHQLLHHHACDKGATDNHYQYSSRDNYQESHRSRDQFSQYHHSGEISHNHDPTLFLCPNNPHNPRHSDLLCDRYHTKGYPNRCKYPRSPVSDPNNRVYLCYYSFSNY</sequence>
<keyword evidence="3" id="KW-1185">Reference proteome</keyword>
<proteinExistence type="predicted"/>
<organism evidence="2 3">
    <name type="scientific">Eschrichtius robustus</name>
    <name type="common">California gray whale</name>
    <name type="synonym">Eschrichtius gibbosus</name>
    <dbReference type="NCBI Taxonomy" id="9764"/>
    <lineage>
        <taxon>Eukaryota</taxon>
        <taxon>Metazoa</taxon>
        <taxon>Chordata</taxon>
        <taxon>Craniata</taxon>
        <taxon>Vertebrata</taxon>
        <taxon>Euteleostomi</taxon>
        <taxon>Mammalia</taxon>
        <taxon>Eutheria</taxon>
        <taxon>Laurasiatheria</taxon>
        <taxon>Artiodactyla</taxon>
        <taxon>Whippomorpha</taxon>
        <taxon>Cetacea</taxon>
        <taxon>Mysticeti</taxon>
        <taxon>Eschrichtiidae</taxon>
        <taxon>Eschrichtius</taxon>
    </lineage>
</organism>
<reference evidence="2 3" key="1">
    <citation type="submission" date="2022-11" db="EMBL/GenBank/DDBJ databases">
        <title>Whole genome sequence of Eschrichtius robustus ER-17-0199.</title>
        <authorList>
            <person name="Bruniche-Olsen A."/>
            <person name="Black A.N."/>
            <person name="Fields C.J."/>
            <person name="Walden K."/>
            <person name="Dewoody J.A."/>
        </authorList>
    </citation>
    <scope>NUCLEOTIDE SEQUENCE [LARGE SCALE GENOMIC DNA]</scope>
    <source>
        <strain evidence="2">ER-17-0199</strain>
        <tissue evidence="2">Blubber</tissue>
    </source>
</reference>
<dbReference type="EMBL" id="JAIQCJ010000020">
    <property type="protein sequence ID" value="KAJ8798803.1"/>
    <property type="molecule type" value="Genomic_DNA"/>
</dbReference>
<name>A0AB34I244_ESCRO</name>
<evidence type="ECO:0000256" key="1">
    <source>
        <dbReference type="SAM" id="SignalP"/>
    </source>
</evidence>
<comment type="caution">
    <text evidence="2">The sequence shown here is derived from an EMBL/GenBank/DDBJ whole genome shotgun (WGS) entry which is preliminary data.</text>
</comment>
<keyword evidence="1" id="KW-0732">Signal</keyword>
<protein>
    <submittedName>
        <fullName evidence="2">Uncharacterized protein</fullName>
    </submittedName>
</protein>
<feature type="chain" id="PRO_5044268820" evidence="1">
    <location>
        <begin position="20"/>
        <end position="131"/>
    </location>
</feature>